<evidence type="ECO:0000313" key="3">
    <source>
        <dbReference type="Proteomes" id="UP000617951"/>
    </source>
</evidence>
<dbReference type="AlphaFoldDB" id="A0A926DJR0"/>
<evidence type="ECO:0000313" key="2">
    <source>
        <dbReference type="EMBL" id="MBC8539323.1"/>
    </source>
</evidence>
<evidence type="ECO:0000256" key="1">
    <source>
        <dbReference type="SAM" id="MobiDB-lite"/>
    </source>
</evidence>
<dbReference type="Proteomes" id="UP000617951">
    <property type="component" value="Unassembled WGS sequence"/>
</dbReference>
<feature type="region of interest" description="Disordered" evidence="1">
    <location>
        <begin position="22"/>
        <end position="48"/>
    </location>
</feature>
<sequence length="48" mass="5110">MADCLPEKRMETSENIIAKRERNSEGAITCAADGTEAGEKAGPKDQEG</sequence>
<name>A0A926DJR0_9FIRM</name>
<feature type="compositionally biased region" description="Basic and acidic residues" evidence="1">
    <location>
        <begin position="37"/>
        <end position="48"/>
    </location>
</feature>
<dbReference type="RefSeq" id="WP_178621913.1">
    <property type="nucleotide sequence ID" value="NZ_JACRSS010000006.1"/>
</dbReference>
<protein>
    <submittedName>
        <fullName evidence="2">Uncharacterized protein</fullName>
    </submittedName>
</protein>
<comment type="caution">
    <text evidence="2">The sequence shown here is derived from an EMBL/GenBank/DDBJ whole genome shotgun (WGS) entry which is preliminary data.</text>
</comment>
<dbReference type="EMBL" id="JACRSS010000006">
    <property type="protein sequence ID" value="MBC8539323.1"/>
    <property type="molecule type" value="Genomic_DNA"/>
</dbReference>
<organism evidence="2 3">
    <name type="scientific">Guopingia tenuis</name>
    <dbReference type="NCBI Taxonomy" id="2763656"/>
    <lineage>
        <taxon>Bacteria</taxon>
        <taxon>Bacillati</taxon>
        <taxon>Bacillota</taxon>
        <taxon>Clostridia</taxon>
        <taxon>Christensenellales</taxon>
        <taxon>Christensenellaceae</taxon>
        <taxon>Guopingia</taxon>
    </lineage>
</organism>
<accession>A0A926DJR0</accession>
<keyword evidence="3" id="KW-1185">Reference proteome</keyword>
<gene>
    <name evidence="2" type="ORF">H8693_10335</name>
</gene>
<proteinExistence type="predicted"/>
<reference evidence="2" key="1">
    <citation type="submission" date="2020-08" db="EMBL/GenBank/DDBJ databases">
        <title>Genome public.</title>
        <authorList>
            <person name="Liu C."/>
            <person name="Sun Q."/>
        </authorList>
    </citation>
    <scope>NUCLEOTIDE SEQUENCE</scope>
    <source>
        <strain evidence="2">NSJ-63</strain>
    </source>
</reference>